<evidence type="ECO:0000256" key="1">
    <source>
        <dbReference type="SAM" id="MobiDB-lite"/>
    </source>
</evidence>
<protein>
    <submittedName>
        <fullName evidence="2">Uncharacterized protein</fullName>
    </submittedName>
</protein>
<dbReference type="HOGENOM" id="CLU_1281395_0_0_11"/>
<comment type="caution">
    <text evidence="2">The sequence shown here is derived from an EMBL/GenBank/DDBJ whole genome shotgun (WGS) entry which is preliminary data.</text>
</comment>
<accession>S4MCE6</accession>
<dbReference type="AlphaFoldDB" id="S4MCE6"/>
<reference evidence="2 3" key="1">
    <citation type="submission" date="2013-02" db="EMBL/GenBank/DDBJ databases">
        <title>Draft Genome Sequence of Streptomyces afghaniensis, Which Produces Compounds of the Julimycin B-Complex.</title>
        <authorList>
            <person name="Gruening B.A."/>
            <person name="Praeg A."/>
            <person name="Erxleben A."/>
            <person name="Guenther S."/>
            <person name="Fiedler H.-P."/>
            <person name="Goodfellow M."/>
            <person name="Mueller M."/>
        </authorList>
    </citation>
    <scope>NUCLEOTIDE SEQUENCE [LARGE SCALE GENOMIC DNA]</scope>
    <source>
        <strain evidence="2 3">772</strain>
    </source>
</reference>
<name>S4MCE6_9ACTN</name>
<evidence type="ECO:0000313" key="2">
    <source>
        <dbReference type="EMBL" id="EPJ37178.1"/>
    </source>
</evidence>
<dbReference type="EMBL" id="AOPY01001519">
    <property type="protein sequence ID" value="EPJ37178.1"/>
    <property type="molecule type" value="Genomic_DNA"/>
</dbReference>
<feature type="region of interest" description="Disordered" evidence="1">
    <location>
        <begin position="56"/>
        <end position="76"/>
    </location>
</feature>
<organism evidence="2 3">
    <name type="scientific">Streptomyces afghaniensis 772</name>
    <dbReference type="NCBI Taxonomy" id="1283301"/>
    <lineage>
        <taxon>Bacteria</taxon>
        <taxon>Bacillati</taxon>
        <taxon>Actinomycetota</taxon>
        <taxon>Actinomycetes</taxon>
        <taxon>Kitasatosporales</taxon>
        <taxon>Streptomycetaceae</taxon>
        <taxon>Streptomyces</taxon>
    </lineage>
</organism>
<dbReference type="Proteomes" id="UP000015001">
    <property type="component" value="Unassembled WGS sequence"/>
</dbReference>
<gene>
    <name evidence="2" type="ORF">STAFG_5785</name>
</gene>
<evidence type="ECO:0000313" key="3">
    <source>
        <dbReference type="Proteomes" id="UP000015001"/>
    </source>
</evidence>
<proteinExistence type="predicted"/>
<sequence>MPAGPDEVSVMSDGFPNKPKILRGAFVEFGLSLPPLVVVFQYNPVQLTRSRSLAFSFPGGPGDSQEGGSSGAGSRRDLRQYHSRFDDLMLLQKQQQVTVQEQGIGFDIRLDATDRLDDGDTITEQFGIAPQLATLEQMVHPKSESLLGAAVDVLLGKPKGFSFARSPNPPMILFIFGRKRVLPVNINSMNITETEFSTDLNPLRATVAVNLTVIEGKSVPYLYSKAMSEVMSVLNLANITDIANVVVPG</sequence>
<dbReference type="PATRIC" id="fig|1283301.3.peg.5750"/>
<keyword evidence="3" id="KW-1185">Reference proteome</keyword>